<comment type="caution">
    <text evidence="1">The sequence shown here is derived from an EMBL/GenBank/DDBJ whole genome shotgun (WGS) entry which is preliminary data.</text>
</comment>
<dbReference type="EMBL" id="JACBYW010000004">
    <property type="protein sequence ID" value="NYH79269.1"/>
    <property type="molecule type" value="Genomic_DNA"/>
</dbReference>
<accession>A0A852Z0F0</accession>
<dbReference type="Proteomes" id="UP000548304">
    <property type="component" value="Unassembled WGS sequence"/>
</dbReference>
<name>A0A852Z0F0_9ACTN</name>
<dbReference type="AlphaFoldDB" id="A0A852Z0F0"/>
<sequence>MFITGDDEIEDLAKQVGVLRRARGGLSFAATWAGGCGTPLSDSTQIMCTRCARQ</sequence>
<reference evidence="1 2" key="1">
    <citation type="submission" date="2020-07" db="EMBL/GenBank/DDBJ databases">
        <title>Genomic Encyclopedia of Type Strains, Phase III (KMG-III): the genomes of soil and plant-associated and newly described type strains.</title>
        <authorList>
            <person name="Whitman W."/>
        </authorList>
    </citation>
    <scope>NUCLEOTIDE SEQUENCE [LARGE SCALE GENOMIC DNA]</scope>
    <source>
        <strain evidence="1 2">CECT 8576</strain>
    </source>
</reference>
<evidence type="ECO:0000313" key="2">
    <source>
        <dbReference type="Proteomes" id="UP000548304"/>
    </source>
</evidence>
<proteinExistence type="predicted"/>
<organism evidence="1 2">
    <name type="scientific">Actinopolyspora biskrensis</name>
    <dbReference type="NCBI Taxonomy" id="1470178"/>
    <lineage>
        <taxon>Bacteria</taxon>
        <taxon>Bacillati</taxon>
        <taxon>Actinomycetota</taxon>
        <taxon>Actinomycetes</taxon>
        <taxon>Actinopolysporales</taxon>
        <taxon>Actinopolysporaceae</taxon>
        <taxon>Actinopolyspora</taxon>
    </lineage>
</organism>
<dbReference type="RefSeq" id="WP_179535682.1">
    <property type="nucleotide sequence ID" value="NZ_JACBYW010000004.1"/>
</dbReference>
<protein>
    <submittedName>
        <fullName evidence="1">Uncharacterized protein</fullName>
    </submittedName>
</protein>
<keyword evidence="2" id="KW-1185">Reference proteome</keyword>
<evidence type="ECO:0000313" key="1">
    <source>
        <dbReference type="EMBL" id="NYH79269.1"/>
    </source>
</evidence>
<gene>
    <name evidence="1" type="ORF">FHR84_002603</name>
</gene>